<organism evidence="16 17">
    <name type="scientific">Thioalkalivibrio nitratireducens (strain DSM 14787 / UNIQEM 213 / ALEN2)</name>
    <dbReference type="NCBI Taxonomy" id="1255043"/>
    <lineage>
        <taxon>Bacteria</taxon>
        <taxon>Pseudomonadati</taxon>
        <taxon>Pseudomonadota</taxon>
        <taxon>Gammaproteobacteria</taxon>
        <taxon>Chromatiales</taxon>
        <taxon>Ectothiorhodospiraceae</taxon>
        <taxon>Thioalkalivibrio</taxon>
    </lineage>
</organism>
<dbReference type="InterPro" id="IPR002313">
    <property type="entry name" value="Lys-tRNA-ligase_II"/>
</dbReference>
<dbReference type="InterPro" id="IPR018149">
    <property type="entry name" value="Lys-tRNA-synth_II_C"/>
</dbReference>
<dbReference type="SUPFAM" id="SSF55681">
    <property type="entry name" value="Class II aaRS and biotin synthetases"/>
    <property type="match status" value="1"/>
</dbReference>
<evidence type="ECO:0000256" key="13">
    <source>
        <dbReference type="HAMAP-Rule" id="MF_00252"/>
    </source>
</evidence>
<dbReference type="GO" id="GO:0004824">
    <property type="term" value="F:lysine-tRNA ligase activity"/>
    <property type="evidence" value="ECO:0007669"/>
    <property type="project" value="UniProtKB-UniRule"/>
</dbReference>
<dbReference type="eggNOG" id="COG1190">
    <property type="taxonomic scope" value="Bacteria"/>
</dbReference>
<evidence type="ECO:0000256" key="9">
    <source>
        <dbReference type="ARBA" id="ARBA00022842"/>
    </source>
</evidence>
<dbReference type="Gene3D" id="3.30.930.10">
    <property type="entry name" value="Bira Bifunctional Protein, Domain 2"/>
    <property type="match status" value="1"/>
</dbReference>
<feature type="binding site" evidence="13">
    <location>
        <position position="416"/>
    </location>
    <ligand>
        <name>Mg(2+)</name>
        <dbReference type="ChEBI" id="CHEBI:18420"/>
        <label>1</label>
    </ligand>
</feature>
<dbReference type="InterPro" id="IPR012340">
    <property type="entry name" value="NA-bd_OB-fold"/>
</dbReference>
<protein>
    <recommendedName>
        <fullName evidence="13">Lysine--tRNA ligase</fullName>
        <ecNumber evidence="13">6.1.1.6</ecNumber>
    </recommendedName>
    <alternativeName>
        <fullName evidence="13">Lysyl-tRNA synthetase</fullName>
        <shortName evidence="13">LysRS</shortName>
    </alternativeName>
</protein>
<evidence type="ECO:0000256" key="2">
    <source>
        <dbReference type="ARBA" id="ARBA00008226"/>
    </source>
</evidence>
<dbReference type="PANTHER" id="PTHR42918">
    <property type="entry name" value="LYSYL-TRNA SYNTHETASE"/>
    <property type="match status" value="1"/>
</dbReference>
<dbReference type="CDD" id="cd00775">
    <property type="entry name" value="LysRS_core"/>
    <property type="match status" value="1"/>
</dbReference>
<evidence type="ECO:0000256" key="6">
    <source>
        <dbReference type="ARBA" id="ARBA00022723"/>
    </source>
</evidence>
<name>L0DVR3_THIND</name>
<comment type="cofactor">
    <cofactor evidence="13 14">
        <name>Mg(2+)</name>
        <dbReference type="ChEBI" id="CHEBI:18420"/>
    </cofactor>
    <text evidence="13 14">Binds 3 Mg(2+) ions per subunit.</text>
</comment>
<keyword evidence="6 13" id="KW-0479">Metal-binding</keyword>
<dbReference type="FunFam" id="3.30.930.10:FF:000001">
    <property type="entry name" value="Lysine--tRNA ligase"/>
    <property type="match status" value="1"/>
</dbReference>
<evidence type="ECO:0000256" key="11">
    <source>
        <dbReference type="ARBA" id="ARBA00023146"/>
    </source>
</evidence>
<dbReference type="NCBIfam" id="NF001756">
    <property type="entry name" value="PRK00484.1"/>
    <property type="match status" value="1"/>
</dbReference>
<keyword evidence="9 13" id="KW-0460">Magnesium</keyword>
<dbReference type="Pfam" id="PF00152">
    <property type="entry name" value="tRNA-synt_2"/>
    <property type="match status" value="1"/>
</dbReference>
<dbReference type="InterPro" id="IPR004365">
    <property type="entry name" value="NA-bd_OB_tRNA"/>
</dbReference>
<comment type="catalytic activity">
    <reaction evidence="12 13 14">
        <text>tRNA(Lys) + L-lysine + ATP = L-lysyl-tRNA(Lys) + AMP + diphosphate</text>
        <dbReference type="Rhea" id="RHEA:20792"/>
        <dbReference type="Rhea" id="RHEA-COMP:9696"/>
        <dbReference type="Rhea" id="RHEA-COMP:9697"/>
        <dbReference type="ChEBI" id="CHEBI:30616"/>
        <dbReference type="ChEBI" id="CHEBI:32551"/>
        <dbReference type="ChEBI" id="CHEBI:33019"/>
        <dbReference type="ChEBI" id="CHEBI:78442"/>
        <dbReference type="ChEBI" id="CHEBI:78529"/>
        <dbReference type="ChEBI" id="CHEBI:456215"/>
        <dbReference type="EC" id="6.1.1.6"/>
    </reaction>
</comment>
<dbReference type="GO" id="GO:0005524">
    <property type="term" value="F:ATP binding"/>
    <property type="evidence" value="ECO:0007669"/>
    <property type="project" value="UniProtKB-UniRule"/>
</dbReference>
<dbReference type="InterPro" id="IPR044136">
    <property type="entry name" value="Lys-tRNA-ligase_II_N"/>
</dbReference>
<keyword evidence="11 13" id="KW-0030">Aminoacyl-tRNA synthetase</keyword>
<evidence type="ECO:0000256" key="7">
    <source>
        <dbReference type="ARBA" id="ARBA00022741"/>
    </source>
</evidence>
<dbReference type="NCBIfam" id="TIGR00499">
    <property type="entry name" value="lysS_bact"/>
    <property type="match status" value="1"/>
</dbReference>
<dbReference type="AlphaFoldDB" id="L0DVR3"/>
<dbReference type="Proteomes" id="UP000010809">
    <property type="component" value="Chromosome"/>
</dbReference>
<gene>
    <name evidence="16" type="primary">lysS [H]</name>
    <name evidence="13" type="synonym">lysS</name>
    <name evidence="16" type="ordered locus">TVNIR_1437</name>
</gene>
<evidence type="ECO:0000256" key="5">
    <source>
        <dbReference type="ARBA" id="ARBA00022598"/>
    </source>
</evidence>
<keyword evidence="7 13" id="KW-0547">Nucleotide-binding</keyword>
<dbReference type="PROSITE" id="PS50862">
    <property type="entry name" value="AA_TRNA_LIGASE_II"/>
    <property type="match status" value="1"/>
</dbReference>
<dbReference type="GO" id="GO:0042803">
    <property type="term" value="F:protein homodimerization activity"/>
    <property type="evidence" value="ECO:0007669"/>
    <property type="project" value="UniProtKB-ARBA"/>
</dbReference>
<evidence type="ECO:0000256" key="4">
    <source>
        <dbReference type="ARBA" id="ARBA00022490"/>
    </source>
</evidence>
<reference evidence="16" key="1">
    <citation type="submission" date="2015-12" db="EMBL/GenBank/DDBJ databases">
        <authorList>
            <person name="Tikhonova T.V."/>
            <person name="Pavlov A.R."/>
            <person name="Beletsky A.V."/>
            <person name="Mardanov A.V."/>
            <person name="Sorokin D.Y."/>
            <person name="Ravin N.V."/>
            <person name="Popov V.O."/>
        </authorList>
    </citation>
    <scope>NUCLEOTIDE SEQUENCE</scope>
    <source>
        <strain evidence="16">DSM 14787</strain>
    </source>
</reference>
<evidence type="ECO:0000256" key="8">
    <source>
        <dbReference type="ARBA" id="ARBA00022840"/>
    </source>
</evidence>
<feature type="binding site" evidence="13">
    <location>
        <position position="423"/>
    </location>
    <ligand>
        <name>Mg(2+)</name>
        <dbReference type="ChEBI" id="CHEBI:18420"/>
        <label>1</label>
    </ligand>
</feature>
<dbReference type="PANTHER" id="PTHR42918:SF15">
    <property type="entry name" value="LYSINE--TRNA LIGASE, CHLOROPLASTIC_MITOCHONDRIAL"/>
    <property type="match status" value="1"/>
</dbReference>
<evidence type="ECO:0000256" key="3">
    <source>
        <dbReference type="ARBA" id="ARBA00011738"/>
    </source>
</evidence>
<keyword evidence="17" id="KW-1185">Reference proteome</keyword>
<dbReference type="STRING" id="1255043.TVNIR_1437"/>
<dbReference type="PRINTS" id="PR00982">
    <property type="entry name" value="TRNASYNTHLYS"/>
</dbReference>
<feature type="domain" description="Aminoacyl-transfer RNA synthetases class-II family profile" evidence="15">
    <location>
        <begin position="185"/>
        <end position="504"/>
    </location>
</feature>
<accession>L0DVR3</accession>
<dbReference type="InterPro" id="IPR045864">
    <property type="entry name" value="aa-tRNA-synth_II/BPL/LPL"/>
</dbReference>
<dbReference type="EMBL" id="CP003989">
    <property type="protein sequence ID" value="AGA33107.1"/>
    <property type="molecule type" value="Genomic_DNA"/>
</dbReference>
<evidence type="ECO:0000256" key="10">
    <source>
        <dbReference type="ARBA" id="ARBA00022917"/>
    </source>
</evidence>
<dbReference type="InterPro" id="IPR004364">
    <property type="entry name" value="Aa-tRNA-synt_II"/>
</dbReference>
<dbReference type="CDD" id="cd04322">
    <property type="entry name" value="LysRS_N"/>
    <property type="match status" value="1"/>
</dbReference>
<evidence type="ECO:0000313" key="17">
    <source>
        <dbReference type="Proteomes" id="UP000010809"/>
    </source>
</evidence>
<keyword evidence="8 13" id="KW-0067">ATP-binding</keyword>
<dbReference type="HAMAP" id="MF_00252">
    <property type="entry name" value="Lys_tRNA_synth_class2"/>
    <property type="match status" value="1"/>
</dbReference>
<dbReference type="Pfam" id="PF01336">
    <property type="entry name" value="tRNA_anti-codon"/>
    <property type="match status" value="1"/>
</dbReference>
<dbReference type="Gene3D" id="2.40.50.140">
    <property type="entry name" value="Nucleic acid-binding proteins"/>
    <property type="match status" value="1"/>
</dbReference>
<dbReference type="PATRIC" id="fig|1255043.3.peg.1454"/>
<dbReference type="FunFam" id="2.40.50.140:FF:000024">
    <property type="entry name" value="Lysine--tRNA ligase"/>
    <property type="match status" value="1"/>
</dbReference>
<comment type="subunit">
    <text evidence="3 13">Homodimer.</text>
</comment>
<dbReference type="KEGG" id="tni:TVNIR_1437"/>
<dbReference type="GO" id="GO:0000049">
    <property type="term" value="F:tRNA binding"/>
    <property type="evidence" value="ECO:0007669"/>
    <property type="project" value="TreeGrafter"/>
</dbReference>
<evidence type="ECO:0000256" key="14">
    <source>
        <dbReference type="RuleBase" id="RU000336"/>
    </source>
</evidence>
<keyword evidence="4 13" id="KW-0963">Cytoplasm</keyword>
<comment type="subcellular location">
    <subcellularLocation>
        <location evidence="1 13">Cytoplasm</location>
    </subcellularLocation>
</comment>
<dbReference type="SUPFAM" id="SSF50249">
    <property type="entry name" value="Nucleic acid-binding proteins"/>
    <property type="match status" value="1"/>
</dbReference>
<dbReference type="GO" id="GO:0000287">
    <property type="term" value="F:magnesium ion binding"/>
    <property type="evidence" value="ECO:0007669"/>
    <property type="project" value="UniProtKB-UniRule"/>
</dbReference>
<evidence type="ECO:0000256" key="12">
    <source>
        <dbReference type="ARBA" id="ARBA00048573"/>
    </source>
</evidence>
<dbReference type="EC" id="6.1.1.6" evidence="13"/>
<evidence type="ECO:0000313" key="16">
    <source>
        <dbReference type="EMBL" id="AGA33107.1"/>
    </source>
</evidence>
<keyword evidence="5 13" id="KW-0436">Ligase</keyword>
<feature type="binding site" evidence="13">
    <location>
        <position position="423"/>
    </location>
    <ligand>
        <name>Mg(2+)</name>
        <dbReference type="ChEBI" id="CHEBI:18420"/>
        <label>2</label>
    </ligand>
</feature>
<proteinExistence type="inferred from homology"/>
<dbReference type="HOGENOM" id="CLU_008255_6_0_6"/>
<dbReference type="GO" id="GO:0005829">
    <property type="term" value="C:cytosol"/>
    <property type="evidence" value="ECO:0007669"/>
    <property type="project" value="TreeGrafter"/>
</dbReference>
<dbReference type="InterPro" id="IPR006195">
    <property type="entry name" value="aa-tRNA-synth_II"/>
</dbReference>
<keyword evidence="10 13" id="KW-0648">Protein biosynthesis</keyword>
<evidence type="ECO:0000256" key="1">
    <source>
        <dbReference type="ARBA" id="ARBA00004496"/>
    </source>
</evidence>
<comment type="similarity">
    <text evidence="2 13">Belongs to the class-II aminoacyl-tRNA synthetase family.</text>
</comment>
<dbReference type="GO" id="GO:0006430">
    <property type="term" value="P:lysyl-tRNA aminoacylation"/>
    <property type="evidence" value="ECO:0007669"/>
    <property type="project" value="UniProtKB-UniRule"/>
</dbReference>
<evidence type="ECO:0000259" key="15">
    <source>
        <dbReference type="PROSITE" id="PS50862"/>
    </source>
</evidence>
<sequence>MTAMDAHHDSDSGRVDENKLIAQRRDKLAALRVEGPAFPNDFRRDALAGDLHARHDSAEPAALDATALKVAVAGRMIGKRVMGKASFVTLRDLSGDIQLFVQRDALPEGVYAAFKQWDLGDVLGARGTLFKTRTGELSIQVRELRLLTKSLRPLPEKFHGLSDQETRYRQRYVDLITSPETRELFRVRTRIIQYIRDYFTGEGFLEVETPMMQAIPGGATARPFITHHNALSMDLYLRIAPELYLKRLVVGGFEKVFEINRNFRNEGLSTRHNPEFTMLEFYEAFVTHHELMDRTEALVRGLCTEVLGTTQISYQGEVHDFAQPFVRMTVREAILAFNPDIPAGDLDDEDRMRMYCERLGIPLKPGYGLGKLWIEVFEKTVEANLRHPTFITAYPTEVSPLARRNDQDPFVTDRFEFFVGGREIANGFSELNDPEDQAERFRAQVSEKEAGDLEAMHYDADYIRALEYGLPPTAGEGIGIDRLVMLLTDAASIRDVLLFPHLRPET</sequence>